<gene>
    <name evidence="7" type="primary">pglX</name>
    <name evidence="7" type="ORF">D3W54_12360</name>
</gene>
<evidence type="ECO:0000256" key="3">
    <source>
        <dbReference type="ARBA" id="ARBA00022679"/>
    </source>
</evidence>
<dbReference type="Pfam" id="PF07669">
    <property type="entry name" value="Eco57I"/>
    <property type="match status" value="1"/>
</dbReference>
<sequence length="1187" mass="133688">MTDPAGRARCGRESDDLMDTSALQKFAHAARIVLIDQVAVRLDRVLAEGATARRDHPGAIARLEAAVTKDRRQVVGQVACTWFNRFTALRFMDVMGLTHPRVVSPADGGIWPEILEQAMAGHLPDATCPDIARYLNGTQSPHDGRAEAYRRLLIHTCTQWHALMPYLFASAHDPNRADDYTDLLMPDDLLLPDSILGRLRAVMTEEACQDVEIIGWLYQFYIREKKDQVFAGLKRNIRITAQDIPAATQLFTPRWIVRYLVENALGRLWMLNHPHAQLATRMAYYIAPDGPRIPFPRIERPEQIRLCDPACGAGHMLTYAFDLLHAIYEEAGYEATAIPALILTHNLTGIEIDGRAGALAMFALSMKAATRLGRQRFMHMKVKPDIVVLQDVTFSPAEMHDIATMVGRDLFTDALRGTLAQFGQAKNFGSLVVPELCNVGRVQQVVAAWDCGGNPVRNDLQVRVMTVLRMVQVLSPHYHVVVANPPYMGGKGMNETLGAFVKTHYPDSRSDLFAVFMERALGLCVEHGLMAMINMQSWMFLSSYEKLRDRLLANSVILSMAHLGERAFDNIGGAVVSTTAFVIGKVRGVNLEGTFIRLVDGGSEFEKRTRLRMAIENGACSWVYRASAEDFRKIPGSPIAYWLSENFRRCFSRFPLIGDTAAVLCGMTTGKNARFVRKWHEISRERFLPHAASPEQAILSGQKWFPYAKGGAFRKWYGNAEHVVNWEAGGRDILASGRAYPRARNRYFSPSVSWSFLSSSYFGVRQQPQGFIFDMAGCSLFPDAPAHLPIYTGVLCARTARLFLKAMNPTLNFQVNNVAAIPLPDTLAVDAIDRTVRAAVEIGKSDWDASETSWDFTILPLLSPAHRAGSVQGSYDRLRSCWQGMTDRMQQLEQENNRLFINAYGLHGEVAPEVPVEDITLTCNPAYRYGGKVRMVERERLLLYDTMAELLHYAVGCMFGRYSPDVPGLILASQGEGMDAYLARVPEPRFVPDRDNVIPVMDRNWFASDIVTYAHDFLRVTFGAAGFHENLAFIEKALGKNLRNWFIRDFYDYHVCRYRKRPIYWMFSSPGGSFNALIYMHRYRPDTVSVMLDRYVHEFMIRLDAERGLLERLVDNPTATYSKRARIQKAVGVVDRQIKELTRWVREVVVPMAQQKIAIDLDDGVRRNYPLFAGALKPIKGLEAPDG</sequence>
<dbReference type="Proteomes" id="UP000427842">
    <property type="component" value="Unassembled WGS sequence"/>
</dbReference>
<keyword evidence="4" id="KW-0949">S-adenosyl-L-methionine</keyword>
<keyword evidence="3" id="KW-0808">Transferase</keyword>
<organism evidence="7 8">
    <name type="scientific">Komagataeibacter medellinensis</name>
    <dbReference type="NCBI Taxonomy" id="1177712"/>
    <lineage>
        <taxon>Bacteria</taxon>
        <taxon>Pseudomonadati</taxon>
        <taxon>Pseudomonadota</taxon>
        <taxon>Alphaproteobacteria</taxon>
        <taxon>Acetobacterales</taxon>
        <taxon>Acetobacteraceae</taxon>
        <taxon>Komagataeibacter</taxon>
    </lineage>
</organism>
<dbReference type="RefSeq" id="WP_153471112.1">
    <property type="nucleotide sequence ID" value="NZ_QYAZ01000001.1"/>
</dbReference>
<dbReference type="EMBL" id="QYAZ01000001">
    <property type="protein sequence ID" value="KAB8124853.1"/>
    <property type="molecule type" value="Genomic_DNA"/>
</dbReference>
<dbReference type="SUPFAM" id="SSF53335">
    <property type="entry name" value="S-adenosyl-L-methionine-dependent methyltransferases"/>
    <property type="match status" value="1"/>
</dbReference>
<dbReference type="PANTHER" id="PTHR33841:SF1">
    <property type="entry name" value="DNA METHYLTRANSFERASE A"/>
    <property type="match status" value="1"/>
</dbReference>
<reference evidence="7 8" key="1">
    <citation type="submission" date="2018-09" db="EMBL/GenBank/DDBJ databases">
        <title>Genome sequence and characterization of the bcs clusters for the production of nanocellulose from the low pH resistant strain Komagataeibacter medellinensis ID13488.</title>
        <authorList>
            <person name="Hernandez-Arriaga A.M."/>
            <person name="Del Cerro C."/>
            <person name="Urbina L."/>
            <person name="Eceiza A."/>
            <person name="Retegi A."/>
            <person name="Prieto M.A."/>
        </authorList>
    </citation>
    <scope>NUCLEOTIDE SEQUENCE [LARGE SCALE GENOMIC DNA]</scope>
    <source>
        <strain evidence="7 8">ID13488</strain>
    </source>
</reference>
<evidence type="ECO:0000313" key="8">
    <source>
        <dbReference type="Proteomes" id="UP000427842"/>
    </source>
</evidence>
<evidence type="ECO:0000259" key="6">
    <source>
        <dbReference type="Pfam" id="PF07669"/>
    </source>
</evidence>
<comment type="catalytic activity">
    <reaction evidence="5">
        <text>a 2'-deoxyadenosine in DNA + S-adenosyl-L-methionine = an N(6)-methyl-2'-deoxyadenosine in DNA + S-adenosyl-L-homocysteine + H(+)</text>
        <dbReference type="Rhea" id="RHEA:15197"/>
        <dbReference type="Rhea" id="RHEA-COMP:12418"/>
        <dbReference type="Rhea" id="RHEA-COMP:12419"/>
        <dbReference type="ChEBI" id="CHEBI:15378"/>
        <dbReference type="ChEBI" id="CHEBI:57856"/>
        <dbReference type="ChEBI" id="CHEBI:59789"/>
        <dbReference type="ChEBI" id="CHEBI:90615"/>
        <dbReference type="ChEBI" id="CHEBI:90616"/>
        <dbReference type="EC" id="2.1.1.72"/>
    </reaction>
</comment>
<dbReference type="PANTHER" id="PTHR33841">
    <property type="entry name" value="DNA METHYLTRANSFERASE YEEA-RELATED"/>
    <property type="match status" value="1"/>
</dbReference>
<dbReference type="Gene3D" id="3.40.50.150">
    <property type="entry name" value="Vaccinia Virus protein VP39"/>
    <property type="match status" value="1"/>
</dbReference>
<proteinExistence type="predicted"/>
<keyword evidence="8" id="KW-1185">Reference proteome</keyword>
<protein>
    <recommendedName>
        <fullName evidence="1">site-specific DNA-methyltransferase (adenine-specific)</fullName>
        <ecNumber evidence="1">2.1.1.72</ecNumber>
    </recommendedName>
</protein>
<keyword evidence="2" id="KW-0489">Methyltransferase</keyword>
<comment type="caution">
    <text evidence="7">The sequence shown here is derived from an EMBL/GenBank/DDBJ whole genome shotgun (WGS) entry which is preliminary data.</text>
</comment>
<evidence type="ECO:0000256" key="1">
    <source>
        <dbReference type="ARBA" id="ARBA00011900"/>
    </source>
</evidence>
<accession>A0ABQ6W2C4</accession>
<dbReference type="InterPro" id="IPR002052">
    <property type="entry name" value="DNA_methylase_N6_adenine_CS"/>
</dbReference>
<dbReference type="PRINTS" id="PR00507">
    <property type="entry name" value="N12N6MTFRASE"/>
</dbReference>
<evidence type="ECO:0000256" key="5">
    <source>
        <dbReference type="ARBA" id="ARBA00047942"/>
    </source>
</evidence>
<dbReference type="NCBIfam" id="NF033452">
    <property type="entry name" value="BREX_1_MTaseX"/>
    <property type="match status" value="1"/>
</dbReference>
<evidence type="ECO:0000256" key="4">
    <source>
        <dbReference type="ARBA" id="ARBA00022691"/>
    </source>
</evidence>
<dbReference type="InterPro" id="IPR011639">
    <property type="entry name" value="MethylTrfase_TaqI-like_dom"/>
</dbReference>
<dbReference type="InterPro" id="IPR029063">
    <property type="entry name" value="SAM-dependent_MTases_sf"/>
</dbReference>
<dbReference type="InterPro" id="IPR050953">
    <property type="entry name" value="N4_N6_ade-DNA_methylase"/>
</dbReference>
<feature type="domain" description="Type II methyltransferase M.TaqI-like" evidence="6">
    <location>
        <begin position="345"/>
        <end position="565"/>
    </location>
</feature>
<evidence type="ECO:0000313" key="7">
    <source>
        <dbReference type="EMBL" id="KAB8124853.1"/>
    </source>
</evidence>
<dbReference type="InterPro" id="IPR047939">
    <property type="entry name" value="BREX_1_PglX"/>
</dbReference>
<dbReference type="PROSITE" id="PS00092">
    <property type="entry name" value="N6_MTASE"/>
    <property type="match status" value="1"/>
</dbReference>
<dbReference type="EC" id="2.1.1.72" evidence="1"/>
<evidence type="ECO:0000256" key="2">
    <source>
        <dbReference type="ARBA" id="ARBA00022603"/>
    </source>
</evidence>
<name>A0ABQ6W2C4_9PROT</name>